<comment type="pathway">
    <text evidence="3">Amino-acid biosynthesis; L-isoleucine biosynthesis; L-isoleucine from 2-oxobutanoate: step 4/4.</text>
</comment>
<evidence type="ECO:0000256" key="14">
    <source>
        <dbReference type="ARBA" id="ARBA00048798"/>
    </source>
</evidence>
<dbReference type="InterPro" id="IPR050571">
    <property type="entry name" value="Class-IV_PLP-Dep_Aminotrnsfr"/>
</dbReference>
<comment type="catalytic activity">
    <reaction evidence="15">
        <text>L-leucine + 2-oxoglutarate = 4-methyl-2-oxopentanoate + L-glutamate</text>
        <dbReference type="Rhea" id="RHEA:18321"/>
        <dbReference type="ChEBI" id="CHEBI:16810"/>
        <dbReference type="ChEBI" id="CHEBI:17865"/>
        <dbReference type="ChEBI" id="CHEBI:29985"/>
        <dbReference type="ChEBI" id="CHEBI:57427"/>
        <dbReference type="EC" id="2.6.1.42"/>
    </reaction>
</comment>
<keyword evidence="12" id="KW-0100">Branched-chain amino acid biosynthesis</keyword>
<dbReference type="InterPro" id="IPR043131">
    <property type="entry name" value="BCAT-like_N"/>
</dbReference>
<feature type="non-terminal residue" evidence="16">
    <location>
        <position position="1"/>
    </location>
</feature>
<comment type="catalytic activity">
    <reaction evidence="13">
        <text>L-valine + 2-oxoglutarate = 3-methyl-2-oxobutanoate + L-glutamate</text>
        <dbReference type="Rhea" id="RHEA:24813"/>
        <dbReference type="ChEBI" id="CHEBI:11851"/>
        <dbReference type="ChEBI" id="CHEBI:16810"/>
        <dbReference type="ChEBI" id="CHEBI:29985"/>
        <dbReference type="ChEBI" id="CHEBI:57762"/>
        <dbReference type="EC" id="2.6.1.42"/>
    </reaction>
</comment>
<comment type="function">
    <text evidence="2">Acts on leucine, isoleucine and valine.</text>
</comment>
<comment type="catalytic activity">
    <reaction evidence="14">
        <text>L-isoleucine + 2-oxoglutarate = (S)-3-methyl-2-oxopentanoate + L-glutamate</text>
        <dbReference type="Rhea" id="RHEA:24801"/>
        <dbReference type="ChEBI" id="CHEBI:16810"/>
        <dbReference type="ChEBI" id="CHEBI:29985"/>
        <dbReference type="ChEBI" id="CHEBI:35146"/>
        <dbReference type="ChEBI" id="CHEBI:58045"/>
        <dbReference type="EC" id="2.6.1.42"/>
    </reaction>
</comment>
<comment type="similarity">
    <text evidence="6">Belongs to the class-IV pyridoxal-phosphate-dependent aminotransferase family.</text>
</comment>
<dbReference type="GO" id="GO:0009099">
    <property type="term" value="P:L-valine biosynthetic process"/>
    <property type="evidence" value="ECO:0007669"/>
    <property type="project" value="UniProtKB-UniPathway"/>
</dbReference>
<dbReference type="GO" id="GO:0009098">
    <property type="term" value="P:L-leucine biosynthetic process"/>
    <property type="evidence" value="ECO:0007669"/>
    <property type="project" value="UniProtKB-UniPathway"/>
</dbReference>
<evidence type="ECO:0000256" key="5">
    <source>
        <dbReference type="ARBA" id="ARBA00005072"/>
    </source>
</evidence>
<dbReference type="UniPathway" id="UPA00049">
    <property type="reaction ID" value="UER00062"/>
</dbReference>
<name>A0A381Y405_9ZZZZ</name>
<evidence type="ECO:0000256" key="3">
    <source>
        <dbReference type="ARBA" id="ARBA00004824"/>
    </source>
</evidence>
<dbReference type="InterPro" id="IPR001544">
    <property type="entry name" value="Aminotrans_IV"/>
</dbReference>
<reference evidence="16" key="1">
    <citation type="submission" date="2018-05" db="EMBL/GenBank/DDBJ databases">
        <authorList>
            <person name="Lanie J.A."/>
            <person name="Ng W.-L."/>
            <person name="Kazmierczak K.M."/>
            <person name="Andrzejewski T.M."/>
            <person name="Davidsen T.M."/>
            <person name="Wayne K.J."/>
            <person name="Tettelin H."/>
            <person name="Glass J.I."/>
            <person name="Rusch D."/>
            <person name="Podicherti R."/>
            <person name="Tsui H.-C.T."/>
            <person name="Winkler M.E."/>
        </authorList>
    </citation>
    <scope>NUCLEOTIDE SEQUENCE</scope>
</reference>
<dbReference type="EC" id="2.6.1.42" evidence="7"/>
<evidence type="ECO:0000256" key="2">
    <source>
        <dbReference type="ARBA" id="ARBA00003109"/>
    </source>
</evidence>
<comment type="pathway">
    <text evidence="4">Amino-acid biosynthesis; L-valine biosynthesis; L-valine from pyruvate: step 4/4.</text>
</comment>
<dbReference type="EMBL" id="UINC01017326">
    <property type="protein sequence ID" value="SVA71675.1"/>
    <property type="molecule type" value="Genomic_DNA"/>
</dbReference>
<accession>A0A381Y405</accession>
<keyword evidence="9" id="KW-0028">Amino-acid biosynthesis</keyword>
<sequence>PLGPACLRLDAHMRRLIDSAKIYRMEYQLSQAGFEAAVLDTIRANNFKACYIRPLIYRGYDSLGIDPSPCPVEASIILWEWGAYLGTEALEQGVDVCVSSWSRMAPNTLPSLAKSTANYANAQLIKMEAIANNYSEAIALDPSGLVSEGSGQNLFMVRDNTIYTPATASSILPGITRDSIITIAKELGFAVVEQGIPREALYIADELFVVGTASEVTPIRSVDRTTIGSGSRGPITKALQKHFFDIINGDVPDRYDWLTFVDPDEASKRRATTEKSKSA</sequence>
<evidence type="ECO:0000256" key="13">
    <source>
        <dbReference type="ARBA" id="ARBA00048212"/>
    </source>
</evidence>
<dbReference type="Gene3D" id="3.30.470.10">
    <property type="match status" value="1"/>
</dbReference>
<dbReference type="PANTHER" id="PTHR42743:SF11">
    <property type="entry name" value="AMINODEOXYCHORISMATE LYASE"/>
    <property type="match status" value="1"/>
</dbReference>
<dbReference type="UniPathway" id="UPA00048">
    <property type="reaction ID" value="UER00073"/>
</dbReference>
<evidence type="ECO:0000256" key="6">
    <source>
        <dbReference type="ARBA" id="ARBA00009320"/>
    </source>
</evidence>
<keyword evidence="10" id="KW-0808">Transferase</keyword>
<evidence type="ECO:0000256" key="12">
    <source>
        <dbReference type="ARBA" id="ARBA00023304"/>
    </source>
</evidence>
<dbReference type="InterPro" id="IPR033939">
    <property type="entry name" value="BCAT_family"/>
</dbReference>
<organism evidence="16">
    <name type="scientific">marine metagenome</name>
    <dbReference type="NCBI Taxonomy" id="408172"/>
    <lineage>
        <taxon>unclassified sequences</taxon>
        <taxon>metagenomes</taxon>
        <taxon>ecological metagenomes</taxon>
    </lineage>
</organism>
<evidence type="ECO:0000256" key="15">
    <source>
        <dbReference type="ARBA" id="ARBA00049229"/>
    </source>
</evidence>
<dbReference type="GO" id="GO:0004084">
    <property type="term" value="F:branched-chain-amino-acid transaminase activity"/>
    <property type="evidence" value="ECO:0007669"/>
    <property type="project" value="UniProtKB-EC"/>
</dbReference>
<dbReference type="InterPro" id="IPR005785">
    <property type="entry name" value="B_amino_transI"/>
</dbReference>
<evidence type="ECO:0000256" key="7">
    <source>
        <dbReference type="ARBA" id="ARBA00013053"/>
    </source>
</evidence>
<comment type="cofactor">
    <cofactor evidence="1">
        <name>pyridoxal 5'-phosphate</name>
        <dbReference type="ChEBI" id="CHEBI:597326"/>
    </cofactor>
</comment>
<dbReference type="PANTHER" id="PTHR42743">
    <property type="entry name" value="AMINO-ACID AMINOTRANSFERASE"/>
    <property type="match status" value="1"/>
</dbReference>
<dbReference type="InterPro" id="IPR036038">
    <property type="entry name" value="Aminotransferase-like"/>
</dbReference>
<dbReference type="Gene3D" id="3.20.10.10">
    <property type="entry name" value="D-amino Acid Aminotransferase, subunit A, domain 2"/>
    <property type="match status" value="1"/>
</dbReference>
<dbReference type="AlphaFoldDB" id="A0A381Y405"/>
<evidence type="ECO:0000256" key="1">
    <source>
        <dbReference type="ARBA" id="ARBA00001933"/>
    </source>
</evidence>
<dbReference type="SUPFAM" id="SSF56752">
    <property type="entry name" value="D-aminoacid aminotransferase-like PLP-dependent enzymes"/>
    <property type="match status" value="1"/>
</dbReference>
<dbReference type="UniPathway" id="UPA00047">
    <property type="reaction ID" value="UER00058"/>
</dbReference>
<dbReference type="CDD" id="cd01557">
    <property type="entry name" value="BCAT_beta_family"/>
    <property type="match status" value="1"/>
</dbReference>
<comment type="pathway">
    <text evidence="5">Amino-acid biosynthesis; L-leucine biosynthesis; L-leucine from 3-methyl-2-oxobutanoate: step 4/4.</text>
</comment>
<evidence type="ECO:0000256" key="11">
    <source>
        <dbReference type="ARBA" id="ARBA00022898"/>
    </source>
</evidence>
<protein>
    <recommendedName>
        <fullName evidence="7">branched-chain-amino-acid transaminase</fullName>
        <ecNumber evidence="7">2.6.1.42</ecNumber>
    </recommendedName>
</protein>
<keyword evidence="11" id="KW-0663">Pyridoxal phosphate</keyword>
<gene>
    <name evidence="16" type="ORF">METZ01_LOCUS124529</name>
</gene>
<evidence type="ECO:0000313" key="16">
    <source>
        <dbReference type="EMBL" id="SVA71675.1"/>
    </source>
</evidence>
<dbReference type="PROSITE" id="PS00770">
    <property type="entry name" value="AA_TRANSFER_CLASS_4"/>
    <property type="match status" value="1"/>
</dbReference>
<dbReference type="NCBIfam" id="TIGR01122">
    <property type="entry name" value="ilvE_I"/>
    <property type="match status" value="1"/>
</dbReference>
<evidence type="ECO:0000256" key="10">
    <source>
        <dbReference type="ARBA" id="ARBA00022679"/>
    </source>
</evidence>
<evidence type="ECO:0000256" key="8">
    <source>
        <dbReference type="ARBA" id="ARBA00022576"/>
    </source>
</evidence>
<dbReference type="GO" id="GO:0005829">
    <property type="term" value="C:cytosol"/>
    <property type="evidence" value="ECO:0007669"/>
    <property type="project" value="TreeGrafter"/>
</dbReference>
<proteinExistence type="inferred from homology"/>
<dbReference type="InterPro" id="IPR043132">
    <property type="entry name" value="BCAT-like_C"/>
</dbReference>
<keyword evidence="8" id="KW-0032">Aminotransferase</keyword>
<dbReference type="Pfam" id="PF01063">
    <property type="entry name" value="Aminotran_4"/>
    <property type="match status" value="1"/>
</dbReference>
<dbReference type="NCBIfam" id="NF005146">
    <property type="entry name" value="PRK06606.1"/>
    <property type="match status" value="1"/>
</dbReference>
<evidence type="ECO:0000256" key="9">
    <source>
        <dbReference type="ARBA" id="ARBA00022605"/>
    </source>
</evidence>
<dbReference type="FunFam" id="3.20.10.10:FF:000002">
    <property type="entry name" value="D-alanine aminotransferase"/>
    <property type="match status" value="1"/>
</dbReference>
<evidence type="ECO:0000256" key="4">
    <source>
        <dbReference type="ARBA" id="ARBA00004931"/>
    </source>
</evidence>
<dbReference type="GO" id="GO:0009097">
    <property type="term" value="P:isoleucine biosynthetic process"/>
    <property type="evidence" value="ECO:0007669"/>
    <property type="project" value="UniProtKB-UniPathway"/>
</dbReference>
<dbReference type="InterPro" id="IPR018300">
    <property type="entry name" value="Aminotrans_IV_CS"/>
</dbReference>